<name>A0A8H7Q187_MORIS</name>
<feature type="transmembrane region" description="Helical" evidence="1">
    <location>
        <begin position="138"/>
        <end position="156"/>
    </location>
</feature>
<dbReference type="Proteomes" id="UP000654370">
    <property type="component" value="Unassembled WGS sequence"/>
</dbReference>
<feature type="transmembrane region" description="Helical" evidence="1">
    <location>
        <begin position="93"/>
        <end position="113"/>
    </location>
</feature>
<keyword evidence="1" id="KW-0812">Transmembrane</keyword>
<gene>
    <name evidence="2" type="ORF">INT43_006514</name>
</gene>
<dbReference type="OrthoDB" id="10293743at2759"/>
<proteinExistence type="predicted"/>
<evidence type="ECO:0000313" key="2">
    <source>
        <dbReference type="EMBL" id="KAG2183508.1"/>
    </source>
</evidence>
<organism evidence="2 3">
    <name type="scientific">Mortierella isabellina</name>
    <name type="common">Filamentous fungus</name>
    <name type="synonym">Umbelopsis isabellina</name>
    <dbReference type="NCBI Taxonomy" id="91625"/>
    <lineage>
        <taxon>Eukaryota</taxon>
        <taxon>Fungi</taxon>
        <taxon>Fungi incertae sedis</taxon>
        <taxon>Mucoromycota</taxon>
        <taxon>Mucoromycotina</taxon>
        <taxon>Umbelopsidomycetes</taxon>
        <taxon>Umbelopsidales</taxon>
        <taxon>Umbelopsidaceae</taxon>
        <taxon>Umbelopsis</taxon>
    </lineage>
</organism>
<accession>A0A8H7Q187</accession>
<evidence type="ECO:0000256" key="1">
    <source>
        <dbReference type="SAM" id="Phobius"/>
    </source>
</evidence>
<sequence>MPIELNIAMITYLSVGVNEVKEFNDDVKNETKETTVVMLEDHLEPYLYNLWRQTDAEFDNEGFNPRTHQWQGSNATSHVTPYIYTRRCIFSNYYLFPSSTFFISMVAPIPHFVRNWFYGTMLLAGCQYWGMGNKTTPYLLSLNLGVLICLMAIHVFKPDMMPDALRDAVAAPVPVPAAAGQTKNDNRKKKICHIRATVGNGGIVWVMFASYWARQSQRR</sequence>
<keyword evidence="1" id="KW-1133">Transmembrane helix</keyword>
<evidence type="ECO:0000313" key="3">
    <source>
        <dbReference type="Proteomes" id="UP000654370"/>
    </source>
</evidence>
<feature type="transmembrane region" description="Helical" evidence="1">
    <location>
        <begin position="192"/>
        <end position="213"/>
    </location>
</feature>
<protein>
    <submittedName>
        <fullName evidence="2">Uncharacterized protein</fullName>
    </submittedName>
</protein>
<keyword evidence="1" id="KW-0472">Membrane</keyword>
<dbReference type="AlphaFoldDB" id="A0A8H7Q187"/>
<keyword evidence="3" id="KW-1185">Reference proteome</keyword>
<comment type="caution">
    <text evidence="2">The sequence shown here is derived from an EMBL/GenBank/DDBJ whole genome shotgun (WGS) entry which is preliminary data.</text>
</comment>
<dbReference type="EMBL" id="JAEPQZ010000003">
    <property type="protein sequence ID" value="KAG2183508.1"/>
    <property type="molecule type" value="Genomic_DNA"/>
</dbReference>
<reference evidence="2" key="1">
    <citation type="submission" date="2020-12" db="EMBL/GenBank/DDBJ databases">
        <title>Metabolic potential, ecology and presence of endohyphal bacteria is reflected in genomic diversity of Mucoromycotina.</title>
        <authorList>
            <person name="Muszewska A."/>
            <person name="Okrasinska A."/>
            <person name="Steczkiewicz K."/>
            <person name="Drgas O."/>
            <person name="Orlowska M."/>
            <person name="Perlinska-Lenart U."/>
            <person name="Aleksandrzak-Piekarczyk T."/>
            <person name="Szatraj K."/>
            <person name="Zielenkiewicz U."/>
            <person name="Pilsyk S."/>
            <person name="Malc E."/>
            <person name="Mieczkowski P."/>
            <person name="Kruszewska J.S."/>
            <person name="Biernat P."/>
            <person name="Pawlowska J."/>
        </authorList>
    </citation>
    <scope>NUCLEOTIDE SEQUENCE</scope>
    <source>
        <strain evidence="2">WA0000067209</strain>
    </source>
</reference>